<dbReference type="InterPro" id="IPR030468">
    <property type="entry name" value="Uba3_N"/>
</dbReference>
<evidence type="ECO:0000256" key="11">
    <source>
        <dbReference type="RuleBase" id="RU368009"/>
    </source>
</evidence>
<dbReference type="Gene3D" id="1.10.10.520">
    <property type="entry name" value="Ubiquitin activating enzymes (Uba3). Chain: B, domain 2"/>
    <property type="match status" value="1"/>
</dbReference>
<dbReference type="InterPro" id="IPR033127">
    <property type="entry name" value="UBQ-activ_enz_E1_Cys_AS"/>
</dbReference>
<keyword evidence="7 11" id="KW-0067">ATP-binding</keyword>
<dbReference type="PANTHER" id="PTHR10953:SF6">
    <property type="entry name" value="NEDD8-ACTIVATING ENZYME E1 CATALYTIC SUBUNIT"/>
    <property type="match status" value="1"/>
</dbReference>
<dbReference type="UniPathway" id="UPA00885"/>
<evidence type="ECO:0000256" key="7">
    <source>
        <dbReference type="ARBA" id="ARBA00022840"/>
    </source>
</evidence>
<dbReference type="GO" id="GO:0005524">
    <property type="term" value="F:ATP binding"/>
    <property type="evidence" value="ECO:0007669"/>
    <property type="project" value="UniProtKB-UniRule"/>
</dbReference>
<dbReference type="InterPro" id="IPR045886">
    <property type="entry name" value="ThiF/MoeB/HesA"/>
</dbReference>
<feature type="active site" description="Glycyl thioester intermediate" evidence="10">
    <location>
        <position position="196"/>
    </location>
</feature>
<keyword evidence="6 11" id="KW-0833">Ubl conjugation pathway</keyword>
<dbReference type="OMA" id="HIIEYVI"/>
<dbReference type="FunFam" id="3.50.50.80:FF:000002">
    <property type="entry name" value="SUMO-activating enzyme subunit 2"/>
    <property type="match status" value="1"/>
</dbReference>
<evidence type="ECO:0000256" key="4">
    <source>
        <dbReference type="ARBA" id="ARBA00022598"/>
    </source>
</evidence>
<dbReference type="EMBL" id="KV453926">
    <property type="protein sequence ID" value="ODV75244.1"/>
    <property type="molecule type" value="Genomic_DNA"/>
</dbReference>
<gene>
    <name evidence="13" type="ORF">CYBJADRAFT_165999</name>
</gene>
<dbReference type="AlphaFoldDB" id="A0A1E4S6T9"/>
<sequence length="326" mass="36414">MDKSIVPYLTSKSPFAEDEFVPGQDVVDAIHNARILVLGAGGLGCEILKDLACSGFTDIHVIDMDTIDLSNLNRQFLFRRADIGKSKAETAAKFIMKRFPNVKITPYFGRLQDKEDDYYRQFSLVISGLDSIEARRWINNKLVQLVDPNEFDSLKPLIDGGTEGFRGQVKVIFPTFSACYECSLDTISGSTTYPMCTIANNPRLPEHCIEYVSSVLWKAEFPNEKLDMDIPQHVDWILKYSLERAQMFNIDGVDRKLVLGVVKNIIPAIASTNAIIAASCCNEAFKILSSSAPVLDNFMMYSGADSVFTYSFAYERKESCPVCGGR</sequence>
<reference evidence="13 14" key="1">
    <citation type="journal article" date="2016" name="Proc. Natl. Acad. Sci. U.S.A.">
        <title>Comparative genomics of biotechnologically important yeasts.</title>
        <authorList>
            <person name="Riley R."/>
            <person name="Haridas S."/>
            <person name="Wolfe K.H."/>
            <person name="Lopes M.R."/>
            <person name="Hittinger C.T."/>
            <person name="Goeker M."/>
            <person name="Salamov A.A."/>
            <person name="Wisecaver J.H."/>
            <person name="Long T.M."/>
            <person name="Calvey C.H."/>
            <person name="Aerts A.L."/>
            <person name="Barry K.W."/>
            <person name="Choi C."/>
            <person name="Clum A."/>
            <person name="Coughlan A.Y."/>
            <person name="Deshpande S."/>
            <person name="Douglass A.P."/>
            <person name="Hanson S.J."/>
            <person name="Klenk H.-P."/>
            <person name="LaButti K.M."/>
            <person name="Lapidus A."/>
            <person name="Lindquist E.A."/>
            <person name="Lipzen A.M."/>
            <person name="Meier-Kolthoff J.P."/>
            <person name="Ohm R.A."/>
            <person name="Otillar R.P."/>
            <person name="Pangilinan J.L."/>
            <person name="Peng Y."/>
            <person name="Rokas A."/>
            <person name="Rosa C.A."/>
            <person name="Scheuner C."/>
            <person name="Sibirny A.A."/>
            <person name="Slot J.C."/>
            <person name="Stielow J.B."/>
            <person name="Sun H."/>
            <person name="Kurtzman C.P."/>
            <person name="Blackwell M."/>
            <person name="Grigoriev I.V."/>
            <person name="Jeffries T.W."/>
        </authorList>
    </citation>
    <scope>NUCLEOTIDE SEQUENCE [LARGE SCALE GENOMIC DNA]</scope>
    <source>
        <strain evidence="14">ATCC 18201 / CBS 1600 / BCRC 20928 / JCM 3617 / NBRC 0987 / NRRL Y-1542</strain>
    </source>
</reference>
<evidence type="ECO:0000256" key="10">
    <source>
        <dbReference type="PROSITE-ProRule" id="PRU10132"/>
    </source>
</evidence>
<evidence type="ECO:0000256" key="1">
    <source>
        <dbReference type="ARBA" id="ARBA00005032"/>
    </source>
</evidence>
<evidence type="ECO:0000259" key="12">
    <source>
        <dbReference type="Pfam" id="PF00899"/>
    </source>
</evidence>
<comment type="function">
    <text evidence="11">Catalytic subunit of the dimeric E1 enzyme, which activates NEDD8.</text>
</comment>
<evidence type="ECO:0000256" key="6">
    <source>
        <dbReference type="ARBA" id="ARBA00022786"/>
    </source>
</evidence>
<evidence type="ECO:0000313" key="13">
    <source>
        <dbReference type="EMBL" id="ODV75244.1"/>
    </source>
</evidence>
<dbReference type="GO" id="GO:0019781">
    <property type="term" value="F:NEDD8 activating enzyme activity"/>
    <property type="evidence" value="ECO:0007669"/>
    <property type="project" value="UniProtKB-UniRule"/>
</dbReference>
<keyword evidence="5 11" id="KW-0547">Nucleotide-binding</keyword>
<comment type="pathway">
    <text evidence="1 11">Protein modification; protein neddylation.</text>
</comment>
<dbReference type="RefSeq" id="XP_020072283.1">
    <property type="nucleotide sequence ID" value="XM_020214308.1"/>
</dbReference>
<accession>A0A1E4S6T9</accession>
<dbReference type="FunFam" id="1.10.10.520:FF:000001">
    <property type="entry name" value="NEDD8-activating enzyme E1 catalytic subunit"/>
    <property type="match status" value="1"/>
</dbReference>
<feature type="domain" description="THIF-type NAD/FAD binding fold" evidence="12">
    <location>
        <begin position="23"/>
        <end position="321"/>
    </location>
</feature>
<evidence type="ECO:0000313" key="14">
    <source>
        <dbReference type="Proteomes" id="UP000094389"/>
    </source>
</evidence>
<dbReference type="Gene3D" id="3.40.50.720">
    <property type="entry name" value="NAD(P)-binding Rossmann-like Domain"/>
    <property type="match status" value="1"/>
</dbReference>
<dbReference type="EC" id="6.2.1.64" evidence="8 11"/>
<dbReference type="Pfam" id="PF00899">
    <property type="entry name" value="ThiF"/>
    <property type="match status" value="1"/>
</dbReference>
<protein>
    <recommendedName>
        <fullName evidence="3 11">NEDD8-activating enzyme E1 catalytic subunit</fullName>
        <ecNumber evidence="8 11">6.2.1.64</ecNumber>
    </recommendedName>
</protein>
<evidence type="ECO:0000256" key="9">
    <source>
        <dbReference type="ARBA" id="ARBA00024626"/>
    </source>
</evidence>
<dbReference type="PROSITE" id="PS00865">
    <property type="entry name" value="UBIQUITIN_ACTIVAT_2"/>
    <property type="match status" value="1"/>
</dbReference>
<keyword evidence="4 11" id="KW-0436">Ligase</keyword>
<name>A0A1E4S6T9_CYBJN</name>
<evidence type="ECO:0000256" key="2">
    <source>
        <dbReference type="ARBA" id="ARBA00006310"/>
    </source>
</evidence>
<keyword evidence="14" id="KW-1185">Reference proteome</keyword>
<dbReference type="SUPFAM" id="SSF69572">
    <property type="entry name" value="Activating enzymes of the ubiquitin-like proteins"/>
    <property type="match status" value="1"/>
</dbReference>
<dbReference type="InterPro" id="IPR023318">
    <property type="entry name" value="Ub_act_enz_dom_a_sf"/>
</dbReference>
<dbReference type="InterPro" id="IPR035985">
    <property type="entry name" value="Ubiquitin-activating_enz"/>
</dbReference>
<evidence type="ECO:0000256" key="5">
    <source>
        <dbReference type="ARBA" id="ARBA00022741"/>
    </source>
</evidence>
<dbReference type="GO" id="GO:0045116">
    <property type="term" value="P:protein neddylation"/>
    <property type="evidence" value="ECO:0007669"/>
    <property type="project" value="UniProtKB-UniRule"/>
</dbReference>
<organism evidence="13 14">
    <name type="scientific">Cyberlindnera jadinii (strain ATCC 18201 / CBS 1600 / BCRC 20928 / JCM 3617 / NBRC 0987 / NRRL Y-1542)</name>
    <name type="common">Torula yeast</name>
    <name type="synonym">Candida utilis</name>
    <dbReference type="NCBI Taxonomy" id="983966"/>
    <lineage>
        <taxon>Eukaryota</taxon>
        <taxon>Fungi</taxon>
        <taxon>Dikarya</taxon>
        <taxon>Ascomycota</taxon>
        <taxon>Saccharomycotina</taxon>
        <taxon>Saccharomycetes</taxon>
        <taxon>Phaffomycetales</taxon>
        <taxon>Phaffomycetaceae</taxon>
        <taxon>Cyberlindnera</taxon>
    </lineage>
</organism>
<evidence type="ECO:0000256" key="3">
    <source>
        <dbReference type="ARBA" id="ARBA00015203"/>
    </source>
</evidence>
<proteinExistence type="inferred from homology"/>
<dbReference type="OrthoDB" id="10255449at2759"/>
<dbReference type="CDD" id="cd01488">
    <property type="entry name" value="Uba3_RUB"/>
    <property type="match status" value="1"/>
</dbReference>
<evidence type="ECO:0000256" key="8">
    <source>
        <dbReference type="ARBA" id="ARBA00023624"/>
    </source>
</evidence>
<dbReference type="InterPro" id="IPR000594">
    <property type="entry name" value="ThiF_NAD_FAD-bd"/>
</dbReference>
<dbReference type="GeneID" id="30988704"/>
<dbReference type="GO" id="GO:0005737">
    <property type="term" value="C:cytoplasm"/>
    <property type="evidence" value="ECO:0007669"/>
    <property type="project" value="TreeGrafter"/>
</dbReference>
<dbReference type="Proteomes" id="UP000094389">
    <property type="component" value="Unassembled WGS sequence"/>
</dbReference>
<comment type="similarity">
    <text evidence="2 11">Belongs to the ubiquitin-activating E1 family. UBA3 subfamily.</text>
</comment>
<dbReference type="GO" id="GO:0005634">
    <property type="term" value="C:nucleus"/>
    <property type="evidence" value="ECO:0007669"/>
    <property type="project" value="TreeGrafter"/>
</dbReference>
<dbReference type="STRING" id="983966.A0A1E4S6T9"/>
<dbReference type="PANTHER" id="PTHR10953">
    <property type="entry name" value="UBIQUITIN-ACTIVATING ENZYME E1"/>
    <property type="match status" value="1"/>
</dbReference>
<comment type="catalytic activity">
    <reaction evidence="9 11">
        <text>ATP + [NEDD8 protein] + [E1 NEDD8-activating enzyme]-L-cysteine = AMP + diphosphate + [E1 NEDD8-activating enzyme]-S-[NEDD8 protein]-yl-L-cysteine.</text>
        <dbReference type="EC" id="6.2.1.64"/>
    </reaction>
</comment>